<gene>
    <name evidence="2" type="ORF">EHS13_33825</name>
</gene>
<evidence type="ECO:0000256" key="1">
    <source>
        <dbReference type="ARBA" id="ARBA00005564"/>
    </source>
</evidence>
<organism evidence="2 3">
    <name type="scientific">Paenibacillus psychroresistens</name>
    <dbReference type="NCBI Taxonomy" id="1778678"/>
    <lineage>
        <taxon>Bacteria</taxon>
        <taxon>Bacillati</taxon>
        <taxon>Bacillota</taxon>
        <taxon>Bacilli</taxon>
        <taxon>Bacillales</taxon>
        <taxon>Paenibacillaceae</taxon>
        <taxon>Paenibacillus</taxon>
    </lineage>
</organism>
<name>A0A6B8RWM4_9BACL</name>
<dbReference type="AlphaFoldDB" id="A0A6B8RWM4"/>
<evidence type="ECO:0000313" key="2">
    <source>
        <dbReference type="EMBL" id="QGQ99488.1"/>
    </source>
</evidence>
<dbReference type="PANTHER" id="PTHR30344:SF1">
    <property type="entry name" value="6-PHOSPHOGLUCONOLACTONASE"/>
    <property type="match status" value="1"/>
</dbReference>
<comment type="similarity">
    <text evidence="1">Belongs to the cycloisomerase 2 family.</text>
</comment>
<proteinExistence type="inferred from homology"/>
<sequence length="373" mass="40644">MEKREGACSFKRIISIKGESIMGNTINQQDVYILAGSYSESEQEGIQLLRFNIAEGTIKRVGGIAGVENPAFLAIDPERSRFYAVSEVEEGQIIAFTYDLNSGEIKEVNRQSTQGSSPCHLTVDATGSWLFSVNYSSGSVCLFPIAEDGSIGPIADFKQHTGSSISLDRQQEPHPHSIFSYPDSNYLFVPDLGTDEIYIYSHNALEGKLHLLAAAPATAGAGPRHVDFHPTKPYVYVIQELDSTIAFYTFDEQTKSLSLQQTLSTLPHDFSGESYCADIHISASGSYVYGSNRGDDSVAVFRIAEDGRIEWAGSSSTKGEIPRNFVIMPNGEYLLAANQDSHSIIVLSLGADGIPTPTGESYEMNKPVCLKVI</sequence>
<dbReference type="Pfam" id="PF10282">
    <property type="entry name" value="Lactonase"/>
    <property type="match status" value="1"/>
</dbReference>
<dbReference type="Gene3D" id="2.130.10.10">
    <property type="entry name" value="YVTN repeat-like/Quinoprotein amine dehydrogenase"/>
    <property type="match status" value="1"/>
</dbReference>
<reference evidence="3" key="1">
    <citation type="submission" date="2018-11" db="EMBL/GenBank/DDBJ databases">
        <title>Complete genome sequence of Paenibacillus sp. ML311-T8.</title>
        <authorList>
            <person name="Nam Y.-D."/>
            <person name="Kang J."/>
            <person name="Chung W.-H."/>
            <person name="Park Y.S."/>
        </authorList>
    </citation>
    <scope>NUCLEOTIDE SEQUENCE [LARGE SCALE GENOMIC DNA]</scope>
    <source>
        <strain evidence="3">ML311-T8</strain>
    </source>
</reference>
<dbReference type="KEGG" id="ppsc:EHS13_33825"/>
<dbReference type="InterPro" id="IPR019405">
    <property type="entry name" value="Lactonase_7-beta_prop"/>
</dbReference>
<dbReference type="PANTHER" id="PTHR30344">
    <property type="entry name" value="6-PHOSPHOGLUCONOLACTONASE-RELATED"/>
    <property type="match status" value="1"/>
</dbReference>
<accession>A0A6B8RWM4</accession>
<dbReference type="Proteomes" id="UP000426246">
    <property type="component" value="Chromosome"/>
</dbReference>
<dbReference type="EMBL" id="CP034235">
    <property type="protein sequence ID" value="QGQ99488.1"/>
    <property type="molecule type" value="Genomic_DNA"/>
</dbReference>
<evidence type="ECO:0000313" key="3">
    <source>
        <dbReference type="Proteomes" id="UP000426246"/>
    </source>
</evidence>
<dbReference type="InterPro" id="IPR015943">
    <property type="entry name" value="WD40/YVTN_repeat-like_dom_sf"/>
</dbReference>
<dbReference type="GO" id="GO:0017057">
    <property type="term" value="F:6-phosphogluconolactonase activity"/>
    <property type="evidence" value="ECO:0007669"/>
    <property type="project" value="TreeGrafter"/>
</dbReference>
<dbReference type="GO" id="GO:0005829">
    <property type="term" value="C:cytosol"/>
    <property type="evidence" value="ECO:0007669"/>
    <property type="project" value="TreeGrafter"/>
</dbReference>
<dbReference type="SUPFAM" id="SSF51004">
    <property type="entry name" value="C-terminal (heme d1) domain of cytochrome cd1-nitrite reductase"/>
    <property type="match status" value="1"/>
</dbReference>
<keyword evidence="3" id="KW-1185">Reference proteome</keyword>
<dbReference type="InterPro" id="IPR050282">
    <property type="entry name" value="Cycloisomerase_2"/>
</dbReference>
<protein>
    <submittedName>
        <fullName evidence="2">Lactonase family protein</fullName>
    </submittedName>
</protein>
<dbReference type="InterPro" id="IPR011048">
    <property type="entry name" value="Haem_d1_sf"/>
</dbReference>